<evidence type="ECO:0000313" key="3">
    <source>
        <dbReference type="EMBL" id="KAJ8040408.1"/>
    </source>
</evidence>
<dbReference type="AlphaFoldDB" id="A0A9Q1HCJ7"/>
<dbReference type="InterPro" id="IPR001878">
    <property type="entry name" value="Znf_CCHC"/>
</dbReference>
<dbReference type="InterPro" id="IPR036875">
    <property type="entry name" value="Znf_CCHC_sf"/>
</dbReference>
<keyword evidence="1" id="KW-0479">Metal-binding</keyword>
<evidence type="ECO:0000256" key="1">
    <source>
        <dbReference type="PROSITE-ProRule" id="PRU00047"/>
    </source>
</evidence>
<protein>
    <recommendedName>
        <fullName evidence="2">CCHC-type domain-containing protein</fullName>
    </recommendedName>
</protein>
<sequence>MSVVDTVAEATTMPGQIVHIKKLCFNCDKKGHLSRVCRSKEKGTGQEYEQVPTLKVGSANHSHQLGCTALIMTDLWILPSW</sequence>
<keyword evidence="1" id="KW-0862">Zinc</keyword>
<evidence type="ECO:0000259" key="2">
    <source>
        <dbReference type="PROSITE" id="PS50158"/>
    </source>
</evidence>
<dbReference type="GO" id="GO:0008270">
    <property type="term" value="F:zinc ion binding"/>
    <property type="evidence" value="ECO:0007669"/>
    <property type="project" value="UniProtKB-KW"/>
</dbReference>
<keyword evidence="4" id="KW-1185">Reference proteome</keyword>
<gene>
    <name evidence="3" type="ORF">HOLleu_14690</name>
</gene>
<dbReference type="EMBL" id="JAIZAY010000006">
    <property type="protein sequence ID" value="KAJ8040408.1"/>
    <property type="molecule type" value="Genomic_DNA"/>
</dbReference>
<dbReference type="SUPFAM" id="SSF57756">
    <property type="entry name" value="Retrovirus zinc finger-like domains"/>
    <property type="match status" value="1"/>
</dbReference>
<dbReference type="SMART" id="SM00343">
    <property type="entry name" value="ZnF_C2HC"/>
    <property type="match status" value="1"/>
</dbReference>
<keyword evidence="1" id="KW-0863">Zinc-finger</keyword>
<organism evidence="3 4">
    <name type="scientific">Holothuria leucospilota</name>
    <name type="common">Black long sea cucumber</name>
    <name type="synonym">Mertensiothuria leucospilota</name>
    <dbReference type="NCBI Taxonomy" id="206669"/>
    <lineage>
        <taxon>Eukaryota</taxon>
        <taxon>Metazoa</taxon>
        <taxon>Echinodermata</taxon>
        <taxon>Eleutherozoa</taxon>
        <taxon>Echinozoa</taxon>
        <taxon>Holothuroidea</taxon>
        <taxon>Aspidochirotacea</taxon>
        <taxon>Aspidochirotida</taxon>
        <taxon>Holothuriidae</taxon>
        <taxon>Holothuria</taxon>
    </lineage>
</organism>
<dbReference type="PROSITE" id="PS50158">
    <property type="entry name" value="ZF_CCHC"/>
    <property type="match status" value="1"/>
</dbReference>
<comment type="caution">
    <text evidence="3">The sequence shown here is derived from an EMBL/GenBank/DDBJ whole genome shotgun (WGS) entry which is preliminary data.</text>
</comment>
<dbReference type="Gene3D" id="4.10.60.10">
    <property type="entry name" value="Zinc finger, CCHC-type"/>
    <property type="match status" value="1"/>
</dbReference>
<reference evidence="3" key="1">
    <citation type="submission" date="2021-10" db="EMBL/GenBank/DDBJ databases">
        <title>Tropical sea cucumber genome reveals ecological adaptation and Cuvierian tubules defense mechanism.</title>
        <authorList>
            <person name="Chen T."/>
        </authorList>
    </citation>
    <scope>NUCLEOTIDE SEQUENCE</scope>
    <source>
        <strain evidence="3">Nanhai2018</strain>
        <tissue evidence="3">Muscle</tissue>
    </source>
</reference>
<evidence type="ECO:0000313" key="4">
    <source>
        <dbReference type="Proteomes" id="UP001152320"/>
    </source>
</evidence>
<proteinExistence type="predicted"/>
<accession>A0A9Q1HCJ7</accession>
<dbReference type="GO" id="GO:0003676">
    <property type="term" value="F:nucleic acid binding"/>
    <property type="evidence" value="ECO:0007669"/>
    <property type="project" value="InterPro"/>
</dbReference>
<name>A0A9Q1HCJ7_HOLLE</name>
<dbReference type="Pfam" id="PF00098">
    <property type="entry name" value="zf-CCHC"/>
    <property type="match status" value="1"/>
</dbReference>
<feature type="domain" description="CCHC-type" evidence="2">
    <location>
        <begin position="24"/>
        <end position="39"/>
    </location>
</feature>
<dbReference type="Proteomes" id="UP001152320">
    <property type="component" value="Chromosome 6"/>
</dbReference>